<dbReference type="OrthoDB" id="1683192at2"/>
<organism evidence="1 2">
    <name type="scientific">Evansella caseinilytica</name>
    <dbReference type="NCBI Taxonomy" id="1503961"/>
    <lineage>
        <taxon>Bacteria</taxon>
        <taxon>Bacillati</taxon>
        <taxon>Bacillota</taxon>
        <taxon>Bacilli</taxon>
        <taxon>Bacillales</taxon>
        <taxon>Bacillaceae</taxon>
        <taxon>Evansella</taxon>
    </lineage>
</organism>
<dbReference type="STRING" id="1503961.SAMN05421736_101593"/>
<keyword evidence="2" id="KW-1185">Reference proteome</keyword>
<dbReference type="AlphaFoldDB" id="A0A1H3HSE1"/>
<gene>
    <name evidence="1" type="ORF">SAMN05421736_101593</name>
</gene>
<protein>
    <submittedName>
        <fullName evidence="1">Uncharacterized protein</fullName>
    </submittedName>
</protein>
<dbReference type="EMBL" id="FNPI01000001">
    <property type="protein sequence ID" value="SDY18145.1"/>
    <property type="molecule type" value="Genomic_DNA"/>
</dbReference>
<reference evidence="2" key="1">
    <citation type="submission" date="2016-10" db="EMBL/GenBank/DDBJ databases">
        <authorList>
            <person name="Varghese N."/>
            <person name="Submissions S."/>
        </authorList>
    </citation>
    <scope>NUCLEOTIDE SEQUENCE [LARGE SCALE GENOMIC DNA]</scope>
    <source>
        <strain evidence="2">SP</strain>
    </source>
</reference>
<sequence length="110" mass="12983">MTKRLKELLELEQAEKLIRFTVESWKLQDDQAGCDYFFRSLEQLERLADTGVPGQRKTARNELYSQLEALHRNVLKKDLAAVTDVLEYGFLPLLSRWKKDVNEHDCDERQ</sequence>
<accession>A0A1H3HSE1</accession>
<evidence type="ECO:0000313" key="1">
    <source>
        <dbReference type="EMBL" id="SDY18145.1"/>
    </source>
</evidence>
<proteinExistence type="predicted"/>
<name>A0A1H3HSE1_9BACI</name>
<dbReference type="Proteomes" id="UP000198935">
    <property type="component" value="Unassembled WGS sequence"/>
</dbReference>
<evidence type="ECO:0000313" key="2">
    <source>
        <dbReference type="Proteomes" id="UP000198935"/>
    </source>
</evidence>